<evidence type="ECO:0000313" key="1">
    <source>
        <dbReference type="EMBL" id="BCS85320.1"/>
    </source>
</evidence>
<dbReference type="Proteomes" id="UP001319045">
    <property type="component" value="Chromosome"/>
</dbReference>
<dbReference type="EMBL" id="AP024484">
    <property type="protein sequence ID" value="BCS85320.1"/>
    <property type="molecule type" value="Genomic_DNA"/>
</dbReference>
<reference evidence="1 2" key="1">
    <citation type="journal article" date="2022" name="Int. J. Syst. Evol. Microbiol.">
        <title>Prevotella herbatica sp. nov., a plant polysaccharide-decomposing anaerobic bacterium isolated from a methanogenic reactor.</title>
        <authorList>
            <person name="Uek A."/>
            <person name="Tonouchi A."/>
            <person name="Kaku N."/>
            <person name="Ueki K."/>
        </authorList>
    </citation>
    <scope>NUCLEOTIDE SEQUENCE [LARGE SCALE GENOMIC DNA]</scope>
    <source>
        <strain evidence="1 2">WR041</strain>
    </source>
</reference>
<dbReference type="Gene3D" id="1.25.40.10">
    <property type="entry name" value="Tetratricopeptide repeat domain"/>
    <property type="match status" value="1"/>
</dbReference>
<sequence length="415" mass="47381">MKRMKINKNIINHTRNMNNLNVYEKRGLKKFSLFSMIFFFMLLVPITVKAQDDIKSLDSLADVAINNGNYAGGYLLRTKQIDMLSKQVDKSDSNLILLIANRGMCMERLKKFDEALTEVKKAVELWTEFKDSTSFNYASLLNYLSVCQMNANQMNDAVESSQRSISLLEKMPNKDMTQWMNLGSAYTNFAETLVKLQRFKDAITEELKGLKIIQKYNGDDTTPYLDELVSLQKYLKESGNEAAADKIAMLLEEGAADLRVPKEKEFASAKEASKYNAEALYCSNYYLDHPITAPKMSEASLFFHNWNMQSKDVTVPFGEFENDICQSTSGALCFLAYEAGIISNGLRYNIKFNKTIYLAAIIKMTRFYINNKDYLGIVPPLEPFAQAYTPDKLKIMKLAEEKYETLDKSLKKSPK</sequence>
<accession>A0ABM7NXR3</accession>
<dbReference type="InterPro" id="IPR011990">
    <property type="entry name" value="TPR-like_helical_dom_sf"/>
</dbReference>
<proteinExistence type="predicted"/>
<organism evidence="1 2">
    <name type="scientific">Prevotella herbatica</name>
    <dbReference type="NCBI Taxonomy" id="2801997"/>
    <lineage>
        <taxon>Bacteria</taxon>
        <taxon>Pseudomonadati</taxon>
        <taxon>Bacteroidota</taxon>
        <taxon>Bacteroidia</taxon>
        <taxon>Bacteroidales</taxon>
        <taxon>Prevotellaceae</taxon>
        <taxon>Prevotella</taxon>
    </lineage>
</organism>
<name>A0ABM7NXR3_9BACT</name>
<keyword evidence="2" id="KW-1185">Reference proteome</keyword>
<protein>
    <submittedName>
        <fullName evidence="1">Tetratricopeptide repeat protein</fullName>
    </submittedName>
</protein>
<gene>
    <name evidence="1" type="ORF">prwr041_12130</name>
</gene>
<dbReference type="SUPFAM" id="SSF48452">
    <property type="entry name" value="TPR-like"/>
    <property type="match status" value="1"/>
</dbReference>
<evidence type="ECO:0000313" key="2">
    <source>
        <dbReference type="Proteomes" id="UP001319045"/>
    </source>
</evidence>